<dbReference type="RefSeq" id="WP_305468081.1">
    <property type="nucleotide sequence ID" value="NZ_CP117451.1"/>
</dbReference>
<name>A0ABY9F868_9PSED</name>
<keyword evidence="2" id="KW-1185">Reference proteome</keyword>
<protein>
    <submittedName>
        <fullName evidence="1">Uncharacterized protein</fullName>
    </submittedName>
</protein>
<dbReference type="EMBL" id="CP117451">
    <property type="protein sequence ID" value="WLG99818.1"/>
    <property type="molecule type" value="Genomic_DNA"/>
</dbReference>
<evidence type="ECO:0000313" key="2">
    <source>
        <dbReference type="Proteomes" id="UP001224838"/>
    </source>
</evidence>
<evidence type="ECO:0000313" key="1">
    <source>
        <dbReference type="EMBL" id="WLG99818.1"/>
    </source>
</evidence>
<reference evidence="1 2" key="1">
    <citation type="submission" date="2023-02" db="EMBL/GenBank/DDBJ databases">
        <title>Evolution of Hrp T3SS in non-pathogenic Pseudomonas fluorescens.</title>
        <authorList>
            <person name="Liao K."/>
            <person name="Wei H."/>
            <person name="Gu Y."/>
        </authorList>
    </citation>
    <scope>NUCLEOTIDE SEQUENCE [LARGE SCALE GENOMIC DNA]</scope>
    <source>
        <strain evidence="1 2">FP2034</strain>
    </source>
</reference>
<dbReference type="Proteomes" id="UP001224838">
    <property type="component" value="Chromosome"/>
</dbReference>
<proteinExistence type="predicted"/>
<sequence length="488" mass="53077">MADNHPRARLLNKPIVSVLLPDSSDWDETGLLPANLANKPLKVEIPAWVSIPYDENDRCYLRVYWNNGSRPVYEKVWTPSEFGSDNKPPPADLFFDLEAQHVIHGVHGLRYEVTLFNKNLDFSEVLTVTIDEIPPDLGSDPRLIFDTTQVTSQYLDANEDKLMGDVPAYGGGAPGDVISWYWSKVSFPVTPADKVDSRTLYRGESGQPAPVEFPGRVIRDSGNGQLYAIYEVSDRAGNVSISREKSLDVNIRPPTPRKFPTVKEATNSPTGTGILNPFNGGSGVTVVVQASEVDPGDEVTVDFIGLGGEDGIGSIKGVRPISAGGLEFAIPAAVVAANIRVDAADRRTVEAYYWVGNAPQHSAIYTLTINPFAADALGQVQCRQAQVGSPATISKQQVPTEGADLEIDKWIYQARGQRMNVWAMAGGVRTDFLRGEPHGVDGTFSTKIAKDFVDRQALNSTFTLYASVSFDQGQGYIAFKSLALKVVA</sequence>
<accession>A0ABY9F868</accession>
<organism evidence="1 2">
    <name type="scientific">Pseudomonas beijingensis</name>
    <dbReference type="NCBI Taxonomy" id="2954101"/>
    <lineage>
        <taxon>Bacteria</taxon>
        <taxon>Pseudomonadati</taxon>
        <taxon>Pseudomonadota</taxon>
        <taxon>Gammaproteobacteria</taxon>
        <taxon>Pseudomonadales</taxon>
        <taxon>Pseudomonadaceae</taxon>
        <taxon>Pseudomonas</taxon>
    </lineage>
</organism>
<gene>
    <name evidence="1" type="ORF">PSH92_20995</name>
</gene>